<keyword evidence="2" id="KW-1185">Reference proteome</keyword>
<comment type="caution">
    <text evidence="1">The sequence shown here is derived from an EMBL/GenBank/DDBJ whole genome shotgun (WGS) entry which is preliminary data.</text>
</comment>
<sequence length="74" mass="8233">MFLSCRRVCGHRSVRRPRNHDRKILAPLPIAVGEYDPATGQYVGQGSRVYTHTDLAADSGGKTWQQLPMPPNSN</sequence>
<dbReference type="EMBL" id="QJJU01000034">
    <property type="protein sequence ID" value="PXX00383.1"/>
    <property type="molecule type" value="Genomic_DNA"/>
</dbReference>
<protein>
    <submittedName>
        <fullName evidence="1">Uncharacterized protein</fullName>
    </submittedName>
</protein>
<evidence type="ECO:0000313" key="1">
    <source>
        <dbReference type="EMBL" id="PXX00383.1"/>
    </source>
</evidence>
<dbReference type="RefSeq" id="WP_146221100.1">
    <property type="nucleotide sequence ID" value="NZ_QJJU01000034.1"/>
</dbReference>
<reference evidence="2" key="1">
    <citation type="submission" date="2018-05" db="EMBL/GenBank/DDBJ databases">
        <authorList>
            <person name="Deangelis K."/>
            <person name="Huntemann M."/>
            <person name="Clum A."/>
            <person name="Pillay M."/>
            <person name="Palaniappan K."/>
            <person name="Varghese N."/>
            <person name="Mikhailova N."/>
            <person name="Stamatis D."/>
            <person name="Reddy T."/>
            <person name="Daum C."/>
            <person name="Shapiro N."/>
            <person name="Ivanova N."/>
            <person name="Kyrpides N."/>
            <person name="Woyke T."/>
        </authorList>
    </citation>
    <scope>NUCLEOTIDE SEQUENCE [LARGE SCALE GENOMIC DNA]</scope>
    <source>
        <strain evidence="2">GAS496</strain>
    </source>
</reference>
<dbReference type="AlphaFoldDB" id="A0A318H7U7"/>
<gene>
    <name evidence="1" type="ORF">C8E89_13435</name>
</gene>
<accession>A0A318H7U7</accession>
<organism evidence="1 2">
    <name type="scientific">Mycolicibacterium moriokaense</name>
    <dbReference type="NCBI Taxonomy" id="39691"/>
    <lineage>
        <taxon>Bacteria</taxon>
        <taxon>Bacillati</taxon>
        <taxon>Actinomycetota</taxon>
        <taxon>Actinomycetes</taxon>
        <taxon>Mycobacteriales</taxon>
        <taxon>Mycobacteriaceae</taxon>
        <taxon>Mycolicibacterium</taxon>
    </lineage>
</organism>
<name>A0A318H7U7_9MYCO</name>
<reference evidence="1 2" key="2">
    <citation type="submission" date="2018-06" db="EMBL/GenBank/DDBJ databases">
        <title>Sequencing of bacterial isolates from soil warming experiment in Harvard Forest, Massachusetts, USA.</title>
        <authorList>
            <person name="Deangelis K.PhD."/>
        </authorList>
    </citation>
    <scope>NUCLEOTIDE SEQUENCE [LARGE SCALE GENOMIC DNA]</scope>
    <source>
        <strain evidence="1 2">GAS496</strain>
    </source>
</reference>
<proteinExistence type="predicted"/>
<dbReference type="Proteomes" id="UP000247781">
    <property type="component" value="Unassembled WGS sequence"/>
</dbReference>
<evidence type="ECO:0000313" key="2">
    <source>
        <dbReference type="Proteomes" id="UP000247781"/>
    </source>
</evidence>